<accession>A0A0J0XEI1</accession>
<dbReference type="Proteomes" id="UP000053611">
    <property type="component" value="Unassembled WGS sequence"/>
</dbReference>
<reference evidence="1 2" key="1">
    <citation type="submission" date="2015-03" db="EMBL/GenBank/DDBJ databases">
        <title>Genomics and transcriptomics of the oil-accumulating basidiomycete yeast T. oleaginosus allow insights into substrate utilization and the diverse evolutionary trajectories of mating systems in fungi.</title>
        <authorList>
            <consortium name="DOE Joint Genome Institute"/>
            <person name="Kourist R."/>
            <person name="Kracht O."/>
            <person name="Bracharz F."/>
            <person name="Lipzen A."/>
            <person name="Nolan M."/>
            <person name="Ohm R."/>
            <person name="Grigoriev I."/>
            <person name="Sun S."/>
            <person name="Heitman J."/>
            <person name="Bruck T."/>
            <person name="Nowrousian M."/>
        </authorList>
    </citation>
    <scope>NUCLEOTIDE SEQUENCE [LARGE SCALE GENOMIC DNA]</scope>
    <source>
        <strain evidence="1 2">IBC0246</strain>
    </source>
</reference>
<name>A0A0J0XEI1_9TREE</name>
<evidence type="ECO:0008006" key="3">
    <source>
        <dbReference type="Google" id="ProtNLM"/>
    </source>
</evidence>
<proteinExistence type="predicted"/>
<dbReference type="GeneID" id="28986179"/>
<dbReference type="OrthoDB" id="4506138at2759"/>
<evidence type="ECO:0000313" key="2">
    <source>
        <dbReference type="Proteomes" id="UP000053611"/>
    </source>
</evidence>
<protein>
    <recommendedName>
        <fullName evidence="3">TNFR-Cys domain-containing protein</fullName>
    </recommendedName>
</protein>
<evidence type="ECO:0000313" key="1">
    <source>
        <dbReference type="EMBL" id="KLT39467.1"/>
    </source>
</evidence>
<dbReference type="AlphaFoldDB" id="A0A0J0XEI1"/>
<gene>
    <name evidence="1" type="ORF">CC85DRAFT_305016</name>
</gene>
<keyword evidence="2" id="KW-1185">Reference proteome</keyword>
<sequence>MLILLAIFVGLSHAALLPRDGACVTGQLECFGSCIDPASDNTHCGACRTWCVAEPGRPAAACVAGRCMCPSGPACGWTSGPGFFCPDLSSHIGHCGACGNACASGPCVDGTCTTCAGTFCASGSGGSCVDVLSDAAHCGACFQRCDAASGATCVDGACACPAGRTSCGFAFAQQCVDVLRDAANCGACGVRCDAACVDGACCPPGQEDCGGLRLPSSIHLVRSKYVA</sequence>
<organism evidence="1 2">
    <name type="scientific">Cutaneotrichosporon oleaginosum</name>
    <dbReference type="NCBI Taxonomy" id="879819"/>
    <lineage>
        <taxon>Eukaryota</taxon>
        <taxon>Fungi</taxon>
        <taxon>Dikarya</taxon>
        <taxon>Basidiomycota</taxon>
        <taxon>Agaricomycotina</taxon>
        <taxon>Tremellomycetes</taxon>
        <taxon>Trichosporonales</taxon>
        <taxon>Trichosporonaceae</taxon>
        <taxon>Cutaneotrichosporon</taxon>
    </lineage>
</organism>
<dbReference type="STRING" id="879819.A0A0J0XEI1"/>
<dbReference type="EMBL" id="KQ087258">
    <property type="protein sequence ID" value="KLT39467.1"/>
    <property type="molecule type" value="Genomic_DNA"/>
</dbReference>
<dbReference type="RefSeq" id="XP_018275958.1">
    <property type="nucleotide sequence ID" value="XM_018425576.1"/>
</dbReference>